<evidence type="ECO:0000313" key="3">
    <source>
        <dbReference type="Proteomes" id="UP000198773"/>
    </source>
</evidence>
<dbReference type="Proteomes" id="UP000198773">
    <property type="component" value="Unassembled WGS sequence"/>
</dbReference>
<dbReference type="EMBL" id="FNRM01000006">
    <property type="protein sequence ID" value="SEA81604.1"/>
    <property type="molecule type" value="Genomic_DNA"/>
</dbReference>
<evidence type="ECO:0008006" key="4">
    <source>
        <dbReference type="Google" id="ProtNLM"/>
    </source>
</evidence>
<accession>A0A1H4E954</accession>
<sequence>MSTIAQIRPEPTSEPNPANSFARQQLGAERDSLLAIFEPDVNLAVWQRALAPAIDSYCKRLLDQLSLPLQRMLPIQDIADALTEALPAGDGKTDFIGDIQLLADIFACLMDCPQLGLRLRVLDKPMCPKFHTDHLLCRLVCTYSGPATEWHGGLIARPETTMQLQTADVALLKGSGWDGSQCHAISHRSPASSGKRLLLTLDPVW</sequence>
<protein>
    <recommendedName>
        <fullName evidence="4">DUF1826 domain-containing protein</fullName>
    </recommendedName>
</protein>
<dbReference type="Pfam" id="PF08856">
    <property type="entry name" value="DUF1826"/>
    <property type="match status" value="1"/>
</dbReference>
<reference evidence="2 3" key="1">
    <citation type="submission" date="2016-10" db="EMBL/GenBank/DDBJ databases">
        <authorList>
            <person name="de Groot N.N."/>
        </authorList>
    </citation>
    <scope>NUCLEOTIDE SEQUENCE [LARGE SCALE GENOMIC DNA]</scope>
    <source>
        <strain evidence="2 3">CGMCC 1.3430</strain>
    </source>
</reference>
<gene>
    <name evidence="2" type="ORF">SAMN04488051_106292</name>
</gene>
<proteinExistence type="predicted"/>
<feature type="region of interest" description="Disordered" evidence="1">
    <location>
        <begin position="1"/>
        <end position="20"/>
    </location>
</feature>
<organism evidence="2 3">
    <name type="scientific">Alkalimonas amylolytica</name>
    <dbReference type="NCBI Taxonomy" id="152573"/>
    <lineage>
        <taxon>Bacteria</taxon>
        <taxon>Pseudomonadati</taxon>
        <taxon>Pseudomonadota</taxon>
        <taxon>Gammaproteobacteria</taxon>
        <taxon>Alkalimonas</taxon>
    </lineage>
</organism>
<dbReference type="InterPro" id="IPR014955">
    <property type="entry name" value="DUF1826"/>
</dbReference>
<dbReference type="STRING" id="152573.SAMN04488051_106292"/>
<dbReference type="AlphaFoldDB" id="A0A1H4E954"/>
<keyword evidence="3" id="KW-1185">Reference proteome</keyword>
<evidence type="ECO:0000256" key="1">
    <source>
        <dbReference type="SAM" id="MobiDB-lite"/>
    </source>
</evidence>
<dbReference type="OrthoDB" id="5342505at2"/>
<evidence type="ECO:0000313" key="2">
    <source>
        <dbReference type="EMBL" id="SEA81604.1"/>
    </source>
</evidence>
<dbReference type="RefSeq" id="WP_091343668.1">
    <property type="nucleotide sequence ID" value="NZ_FNRM01000006.1"/>
</dbReference>
<name>A0A1H4E954_ALKAM</name>